<feature type="region of interest" description="Disordered" evidence="1">
    <location>
        <begin position="214"/>
        <end position="257"/>
    </location>
</feature>
<evidence type="ECO:0000313" key="3">
    <source>
        <dbReference type="EMBL" id="DBA25738.1"/>
    </source>
</evidence>
<dbReference type="InterPro" id="IPR036871">
    <property type="entry name" value="PX_dom_sf"/>
</dbReference>
<evidence type="ECO:0000259" key="2">
    <source>
        <dbReference type="PROSITE" id="PS50195"/>
    </source>
</evidence>
<reference evidence="3" key="1">
    <citation type="thesis" date="2020" institute="ProQuest LLC" country="789 East Eisenhower Parkway, Ann Arbor, MI, USA">
        <title>Comparative Genomics and Chromosome Evolution.</title>
        <authorList>
            <person name="Mudd A.B."/>
        </authorList>
    </citation>
    <scope>NUCLEOTIDE SEQUENCE</scope>
    <source>
        <strain evidence="3">1538</strain>
        <tissue evidence="3">Blood</tissue>
    </source>
</reference>
<dbReference type="SUPFAM" id="SSF64268">
    <property type="entry name" value="PX domain"/>
    <property type="match status" value="1"/>
</dbReference>
<dbReference type="PROSITE" id="PS50195">
    <property type="entry name" value="PX"/>
    <property type="match status" value="1"/>
</dbReference>
<feature type="region of interest" description="Disordered" evidence="1">
    <location>
        <begin position="324"/>
        <end position="368"/>
    </location>
</feature>
<gene>
    <name evidence="3" type="ORF">GDO54_010088</name>
</gene>
<dbReference type="EMBL" id="DYDO01000004">
    <property type="protein sequence ID" value="DBA25738.1"/>
    <property type="molecule type" value="Genomic_DNA"/>
</dbReference>
<evidence type="ECO:0000313" key="4">
    <source>
        <dbReference type="Proteomes" id="UP001181693"/>
    </source>
</evidence>
<dbReference type="Proteomes" id="UP001181693">
    <property type="component" value="Unassembled WGS sequence"/>
</dbReference>
<dbReference type="Pfam" id="PF00787">
    <property type="entry name" value="PX"/>
    <property type="match status" value="1"/>
</dbReference>
<dbReference type="InterPro" id="IPR001683">
    <property type="entry name" value="PX_dom"/>
</dbReference>
<dbReference type="PANTHER" id="PTHR14431">
    <property type="entry name" value="HCLS1-BINDING PROTEIN 3"/>
    <property type="match status" value="1"/>
</dbReference>
<dbReference type="Gene3D" id="3.30.1520.10">
    <property type="entry name" value="Phox-like domain"/>
    <property type="match status" value="1"/>
</dbReference>
<protein>
    <recommendedName>
        <fullName evidence="2">PX domain-containing protein</fullName>
    </recommendedName>
</protein>
<dbReference type="PANTHER" id="PTHR14431:SF1">
    <property type="entry name" value="HCLS1-BINDING PROTEIN 3"/>
    <property type="match status" value="1"/>
</dbReference>
<accession>A0AAV3AFI8</accession>
<proteinExistence type="predicted"/>
<dbReference type="InterPro" id="IPR039701">
    <property type="entry name" value="HS1BP3"/>
</dbReference>
<feature type="domain" description="PX" evidence="2">
    <location>
        <begin position="17"/>
        <end position="140"/>
    </location>
</feature>
<dbReference type="AlphaFoldDB" id="A0AAV3AFI8"/>
<evidence type="ECO:0000256" key="1">
    <source>
        <dbReference type="SAM" id="MobiDB-lite"/>
    </source>
</evidence>
<dbReference type="InterPro" id="IPR037901">
    <property type="entry name" value="HS1BP3_PX"/>
</dbReference>
<keyword evidence="4" id="KW-1185">Reference proteome</keyword>
<sequence>MSAVFLVQNKIQNVHTGLDMWVPEYQEIRGKMMTGHVEYQIIVVTTLPAFKSAKHRPEDVVQFVVSKKYSEIEEFYQKICSHYPKHLLPPFPKKVLFVGETDMRERRAAFNEIVKAIAQDKELSTSSELSDFLGCNVDDYAESKIPRSYGYQTEDGDFFRDEDSPEDDLLQIASKLRSGKIEPQKEEEYDEEEEEEEVDFDPLGIMKTKIKKKKVTPKKTEDPKIKPKSTTTLFSDEVNPDSELFEPSNRKPTTGKRSFVASGDVKLFEEQDLGGTVRKGDSLLLPSACNDDPLFKPSGAENVDELFRVEEDFENLLSLSVKPSIKPKPNIKPKPKVPAKPSFLKETKNADKNLAQVDSQPNVQAMDESDILRYIKENESSDNDSLSLF</sequence>
<dbReference type="GO" id="GO:0035091">
    <property type="term" value="F:phosphatidylinositol binding"/>
    <property type="evidence" value="ECO:0007669"/>
    <property type="project" value="InterPro"/>
</dbReference>
<feature type="compositionally biased region" description="Acidic residues" evidence="1">
    <location>
        <begin position="187"/>
        <end position="198"/>
    </location>
</feature>
<dbReference type="SMART" id="SM00312">
    <property type="entry name" value="PX"/>
    <property type="match status" value="1"/>
</dbReference>
<comment type="caution">
    <text evidence="3">The sequence shown here is derived from an EMBL/GenBank/DDBJ whole genome shotgun (WGS) entry which is preliminary data.</text>
</comment>
<organism evidence="3 4">
    <name type="scientific">Pyxicephalus adspersus</name>
    <name type="common">African bullfrog</name>
    <dbReference type="NCBI Taxonomy" id="30357"/>
    <lineage>
        <taxon>Eukaryota</taxon>
        <taxon>Metazoa</taxon>
        <taxon>Chordata</taxon>
        <taxon>Craniata</taxon>
        <taxon>Vertebrata</taxon>
        <taxon>Euteleostomi</taxon>
        <taxon>Amphibia</taxon>
        <taxon>Batrachia</taxon>
        <taxon>Anura</taxon>
        <taxon>Neobatrachia</taxon>
        <taxon>Ranoidea</taxon>
        <taxon>Pyxicephalidae</taxon>
        <taxon>Pyxicephalinae</taxon>
        <taxon>Pyxicephalus</taxon>
    </lineage>
</organism>
<dbReference type="CDD" id="cd06868">
    <property type="entry name" value="PX_HS1BP3"/>
    <property type="match status" value="1"/>
</dbReference>
<name>A0AAV3AFI8_PYXAD</name>
<feature type="region of interest" description="Disordered" evidence="1">
    <location>
        <begin position="176"/>
        <end position="198"/>
    </location>
</feature>